<gene>
    <name evidence="2" type="ORF">AB1Y20_021801</name>
</gene>
<name>A0AB34JLM7_PRYPA</name>
<evidence type="ECO:0008006" key="4">
    <source>
        <dbReference type="Google" id="ProtNLM"/>
    </source>
</evidence>
<feature type="signal peptide" evidence="1">
    <location>
        <begin position="1"/>
        <end position="20"/>
    </location>
</feature>
<comment type="caution">
    <text evidence="2">The sequence shown here is derived from an EMBL/GenBank/DDBJ whole genome shotgun (WGS) entry which is preliminary data.</text>
</comment>
<accession>A0AB34JLM7</accession>
<organism evidence="2 3">
    <name type="scientific">Prymnesium parvum</name>
    <name type="common">Toxic golden alga</name>
    <dbReference type="NCBI Taxonomy" id="97485"/>
    <lineage>
        <taxon>Eukaryota</taxon>
        <taxon>Haptista</taxon>
        <taxon>Haptophyta</taxon>
        <taxon>Prymnesiophyceae</taxon>
        <taxon>Prymnesiales</taxon>
        <taxon>Prymnesiaceae</taxon>
        <taxon>Prymnesium</taxon>
    </lineage>
</organism>
<evidence type="ECO:0000256" key="1">
    <source>
        <dbReference type="SAM" id="SignalP"/>
    </source>
</evidence>
<reference evidence="2 3" key="1">
    <citation type="journal article" date="2024" name="Science">
        <title>Giant polyketide synthase enzymes in the biosynthesis of giant marine polyether toxins.</title>
        <authorList>
            <person name="Fallon T.R."/>
            <person name="Shende V.V."/>
            <person name="Wierzbicki I.H."/>
            <person name="Pendleton A.L."/>
            <person name="Watervoot N.F."/>
            <person name="Auber R.P."/>
            <person name="Gonzalez D.J."/>
            <person name="Wisecaver J.H."/>
            <person name="Moore B.S."/>
        </authorList>
    </citation>
    <scope>NUCLEOTIDE SEQUENCE [LARGE SCALE GENOMIC DNA]</scope>
    <source>
        <strain evidence="2 3">12B1</strain>
    </source>
</reference>
<dbReference type="AlphaFoldDB" id="A0AB34JLM7"/>
<evidence type="ECO:0000313" key="3">
    <source>
        <dbReference type="Proteomes" id="UP001515480"/>
    </source>
</evidence>
<keyword evidence="3" id="KW-1185">Reference proteome</keyword>
<protein>
    <recommendedName>
        <fullName evidence="4">Secreted protein</fullName>
    </recommendedName>
</protein>
<evidence type="ECO:0000313" key="2">
    <source>
        <dbReference type="EMBL" id="KAL1522162.1"/>
    </source>
</evidence>
<keyword evidence="1" id="KW-0732">Signal</keyword>
<dbReference type="EMBL" id="JBGBPQ010000007">
    <property type="protein sequence ID" value="KAL1522162.1"/>
    <property type="molecule type" value="Genomic_DNA"/>
</dbReference>
<sequence length="121" mass="13465">MRRALVLLVSFLTATSSLQAVKYEKRHSGYCDDGWSYLDSPEECAEAAVAVGTKCQDCQGAHKPEARADRPKGCRAWIGPYCCAHWNLHPDPTPVREPDTPEHVVGWAAVCKKSTEDHREL</sequence>
<proteinExistence type="predicted"/>
<dbReference type="Proteomes" id="UP001515480">
    <property type="component" value="Unassembled WGS sequence"/>
</dbReference>
<feature type="chain" id="PRO_5044235467" description="Secreted protein" evidence="1">
    <location>
        <begin position="21"/>
        <end position="121"/>
    </location>
</feature>